<dbReference type="EMBL" id="QKRB01000053">
    <property type="protein sequence ID" value="PZD94374.1"/>
    <property type="molecule type" value="Genomic_DNA"/>
</dbReference>
<dbReference type="PROSITE" id="PS51352">
    <property type="entry name" value="THIOREDOXIN_2"/>
    <property type="match status" value="1"/>
</dbReference>
<organism evidence="6 7">
    <name type="scientific">Paenibacillus sambharensis</name>
    <dbReference type="NCBI Taxonomy" id="1803190"/>
    <lineage>
        <taxon>Bacteria</taxon>
        <taxon>Bacillati</taxon>
        <taxon>Bacillota</taxon>
        <taxon>Bacilli</taxon>
        <taxon>Bacillales</taxon>
        <taxon>Paenibacillaceae</taxon>
        <taxon>Paenibacillus</taxon>
    </lineage>
</organism>
<evidence type="ECO:0000256" key="2">
    <source>
        <dbReference type="ARBA" id="ARBA00023008"/>
    </source>
</evidence>
<accession>A0A2W1LII8</accession>
<feature type="domain" description="Thioredoxin" evidence="5">
    <location>
        <begin position="36"/>
        <end position="203"/>
    </location>
</feature>
<feature type="binding site" evidence="3">
    <location>
        <position position="74"/>
    </location>
    <ligand>
        <name>Cu cation</name>
        <dbReference type="ChEBI" id="CHEBI:23378"/>
    </ligand>
</feature>
<sequence>MAFVKKYSFQIALFVLVAAMAAYVLSRFVFTPEEKLEVIKAAPDYELTALDGNMAKRSDSDGKVRLYYFFFANCPDVCPPTTRMASDVQDELKKDGLFPSDVEFNWITIDPERDSLEAMREYADNMQLDLNGWNFLRGEPEQIVNIAREFDLGVISKGSENLVHMDILVLVDREGNIRKYIRGFSDEGTSVESVVADVKNVAND</sequence>
<name>A0A2W1LII8_9BACL</name>
<protein>
    <submittedName>
        <fullName evidence="6">SCO family protein</fullName>
    </submittedName>
</protein>
<dbReference type="InterPro" id="IPR036249">
    <property type="entry name" value="Thioredoxin-like_sf"/>
</dbReference>
<dbReference type="Pfam" id="PF02630">
    <property type="entry name" value="SCO1-SenC"/>
    <property type="match status" value="1"/>
</dbReference>
<dbReference type="PANTHER" id="PTHR12151:SF25">
    <property type="entry name" value="LINALOOL DEHYDRATASE_ISOMERASE DOMAIN-CONTAINING PROTEIN"/>
    <property type="match status" value="1"/>
</dbReference>
<keyword evidence="7" id="KW-1185">Reference proteome</keyword>
<proteinExistence type="inferred from homology"/>
<comment type="similarity">
    <text evidence="1">Belongs to the SCO1/2 family.</text>
</comment>
<dbReference type="CDD" id="cd02968">
    <property type="entry name" value="SCO"/>
    <property type="match status" value="1"/>
</dbReference>
<keyword evidence="2 3" id="KW-0186">Copper</keyword>
<dbReference type="SUPFAM" id="SSF52833">
    <property type="entry name" value="Thioredoxin-like"/>
    <property type="match status" value="1"/>
</dbReference>
<dbReference type="OrthoDB" id="9811998at2"/>
<keyword evidence="4" id="KW-1015">Disulfide bond</keyword>
<evidence type="ECO:0000256" key="3">
    <source>
        <dbReference type="PIRSR" id="PIRSR603782-1"/>
    </source>
</evidence>
<feature type="binding site" evidence="3">
    <location>
        <position position="78"/>
    </location>
    <ligand>
        <name>Cu cation</name>
        <dbReference type="ChEBI" id="CHEBI:23378"/>
    </ligand>
</feature>
<dbReference type="InterPro" id="IPR003782">
    <property type="entry name" value="SCO1/SenC"/>
</dbReference>
<dbReference type="GO" id="GO:0046872">
    <property type="term" value="F:metal ion binding"/>
    <property type="evidence" value="ECO:0007669"/>
    <property type="project" value="UniProtKB-KW"/>
</dbReference>
<gene>
    <name evidence="6" type="ORF">DNH61_18400</name>
</gene>
<evidence type="ECO:0000313" key="6">
    <source>
        <dbReference type="EMBL" id="PZD94374.1"/>
    </source>
</evidence>
<dbReference type="PANTHER" id="PTHR12151">
    <property type="entry name" value="ELECTRON TRANSPORT PROTIN SCO1/SENC FAMILY MEMBER"/>
    <property type="match status" value="1"/>
</dbReference>
<feature type="binding site" evidence="3">
    <location>
        <position position="164"/>
    </location>
    <ligand>
        <name>Cu cation</name>
        <dbReference type="ChEBI" id="CHEBI:23378"/>
    </ligand>
</feature>
<dbReference type="Gene3D" id="3.40.30.10">
    <property type="entry name" value="Glutaredoxin"/>
    <property type="match status" value="1"/>
</dbReference>
<feature type="disulfide bond" description="Redox-active" evidence="4">
    <location>
        <begin position="74"/>
        <end position="78"/>
    </location>
</feature>
<reference evidence="6 7" key="1">
    <citation type="submission" date="2018-06" db="EMBL/GenBank/DDBJ databases">
        <title>Paenibacillus imtechensis sp. nov.</title>
        <authorList>
            <person name="Pinnaka A.K."/>
            <person name="Singh H."/>
            <person name="Kaur M."/>
        </authorList>
    </citation>
    <scope>NUCLEOTIDE SEQUENCE [LARGE SCALE GENOMIC DNA]</scope>
    <source>
        <strain evidence="6 7">SMB1</strain>
    </source>
</reference>
<evidence type="ECO:0000256" key="4">
    <source>
        <dbReference type="PIRSR" id="PIRSR603782-2"/>
    </source>
</evidence>
<evidence type="ECO:0000313" key="7">
    <source>
        <dbReference type="Proteomes" id="UP000249522"/>
    </source>
</evidence>
<dbReference type="AlphaFoldDB" id="A0A2W1LII8"/>
<dbReference type="InterPro" id="IPR013766">
    <property type="entry name" value="Thioredoxin_domain"/>
</dbReference>
<evidence type="ECO:0000259" key="5">
    <source>
        <dbReference type="PROSITE" id="PS51352"/>
    </source>
</evidence>
<keyword evidence="3" id="KW-0479">Metal-binding</keyword>
<comment type="caution">
    <text evidence="6">The sequence shown here is derived from an EMBL/GenBank/DDBJ whole genome shotgun (WGS) entry which is preliminary data.</text>
</comment>
<dbReference type="Proteomes" id="UP000249522">
    <property type="component" value="Unassembled WGS sequence"/>
</dbReference>
<evidence type="ECO:0000256" key="1">
    <source>
        <dbReference type="ARBA" id="ARBA00010996"/>
    </source>
</evidence>
<dbReference type="RefSeq" id="WP_111148143.1">
    <property type="nucleotide sequence ID" value="NZ_QKRB01000053.1"/>
</dbReference>